<organism evidence="2 3">
    <name type="scientific">Rhizoclosmatium globosum</name>
    <dbReference type="NCBI Taxonomy" id="329046"/>
    <lineage>
        <taxon>Eukaryota</taxon>
        <taxon>Fungi</taxon>
        <taxon>Fungi incertae sedis</taxon>
        <taxon>Chytridiomycota</taxon>
        <taxon>Chytridiomycota incertae sedis</taxon>
        <taxon>Chytridiomycetes</taxon>
        <taxon>Chytridiales</taxon>
        <taxon>Chytriomycetaceae</taxon>
        <taxon>Rhizoclosmatium</taxon>
    </lineage>
</organism>
<evidence type="ECO:0000256" key="1">
    <source>
        <dbReference type="SAM" id="SignalP"/>
    </source>
</evidence>
<reference evidence="2 3" key="1">
    <citation type="submission" date="2016-07" db="EMBL/GenBank/DDBJ databases">
        <title>Pervasive Adenine N6-methylation of Active Genes in Fungi.</title>
        <authorList>
            <consortium name="DOE Joint Genome Institute"/>
            <person name="Mondo S.J."/>
            <person name="Dannebaum R.O."/>
            <person name="Kuo R.C."/>
            <person name="Labutti K."/>
            <person name="Haridas S."/>
            <person name="Kuo A."/>
            <person name="Salamov A."/>
            <person name="Ahrendt S.R."/>
            <person name="Lipzen A."/>
            <person name="Sullivan W."/>
            <person name="Andreopoulos W.B."/>
            <person name="Clum A."/>
            <person name="Lindquist E."/>
            <person name="Daum C."/>
            <person name="Ramamoorthy G.K."/>
            <person name="Gryganskyi A."/>
            <person name="Culley D."/>
            <person name="Magnuson J.K."/>
            <person name="James T.Y."/>
            <person name="O'Malley M.A."/>
            <person name="Stajich J.E."/>
            <person name="Spatafora J.W."/>
            <person name="Visel A."/>
            <person name="Grigoriev I.V."/>
        </authorList>
    </citation>
    <scope>NUCLEOTIDE SEQUENCE [LARGE SCALE GENOMIC DNA]</scope>
    <source>
        <strain evidence="2 3">JEL800</strain>
    </source>
</reference>
<evidence type="ECO:0000313" key="2">
    <source>
        <dbReference type="EMBL" id="ORY47375.1"/>
    </source>
</evidence>
<keyword evidence="1" id="KW-0732">Signal</keyword>
<protein>
    <recommendedName>
        <fullName evidence="4">Secreted protein</fullName>
    </recommendedName>
</protein>
<keyword evidence="3" id="KW-1185">Reference proteome</keyword>
<comment type="caution">
    <text evidence="2">The sequence shown here is derived from an EMBL/GenBank/DDBJ whole genome shotgun (WGS) entry which is preliminary data.</text>
</comment>
<proteinExistence type="predicted"/>
<evidence type="ECO:0008006" key="4">
    <source>
        <dbReference type="Google" id="ProtNLM"/>
    </source>
</evidence>
<gene>
    <name evidence="2" type="ORF">BCR33DRAFT_95997</name>
</gene>
<dbReference type="AlphaFoldDB" id="A0A1Y2CLZ2"/>
<name>A0A1Y2CLZ2_9FUNG</name>
<sequence length="112" mass="12427">MLNNVWNLVLILLRVSFCFSLRITVLMPSQAEIRPPELLCSLLLLSIWRVSVKDAAKALSFIVATKEACCPITVPHHIPVATNITHITVLQTRVSILSSSGRLSTLVHQYPP</sequence>
<accession>A0A1Y2CLZ2</accession>
<dbReference type="EMBL" id="MCGO01000014">
    <property type="protein sequence ID" value="ORY47375.1"/>
    <property type="molecule type" value="Genomic_DNA"/>
</dbReference>
<feature type="chain" id="PRO_5013322350" description="Secreted protein" evidence="1">
    <location>
        <begin position="21"/>
        <end position="112"/>
    </location>
</feature>
<feature type="signal peptide" evidence="1">
    <location>
        <begin position="1"/>
        <end position="20"/>
    </location>
</feature>
<dbReference type="Proteomes" id="UP000193642">
    <property type="component" value="Unassembled WGS sequence"/>
</dbReference>
<evidence type="ECO:0000313" key="3">
    <source>
        <dbReference type="Proteomes" id="UP000193642"/>
    </source>
</evidence>